<keyword evidence="3" id="KW-0238">DNA-binding</keyword>
<dbReference type="PANTHER" id="PTHR32096">
    <property type="entry name" value="WRKY TRANSCRIPTION FACTOR 30-RELATED-RELATED"/>
    <property type="match status" value="1"/>
</dbReference>
<evidence type="ECO:0000256" key="3">
    <source>
        <dbReference type="ARBA" id="ARBA00023125"/>
    </source>
</evidence>
<feature type="compositionally biased region" description="Basic and acidic residues" evidence="7">
    <location>
        <begin position="89"/>
        <end position="101"/>
    </location>
</feature>
<evidence type="ECO:0000313" key="10">
    <source>
        <dbReference type="Proteomes" id="UP001279734"/>
    </source>
</evidence>
<dbReference type="SMART" id="SM00774">
    <property type="entry name" value="WRKY"/>
    <property type="match status" value="1"/>
</dbReference>
<dbReference type="InterPro" id="IPR036576">
    <property type="entry name" value="WRKY_dom_sf"/>
</dbReference>
<dbReference type="InterPro" id="IPR003657">
    <property type="entry name" value="WRKY_dom"/>
</dbReference>
<comment type="similarity">
    <text evidence="6">Belongs to the WRKY group III family.</text>
</comment>
<dbReference type="Proteomes" id="UP001279734">
    <property type="component" value="Unassembled WGS sequence"/>
</dbReference>
<dbReference type="InterPro" id="IPR044810">
    <property type="entry name" value="WRKY_plant"/>
</dbReference>
<comment type="caution">
    <text evidence="9">The sequence shown here is derived from an EMBL/GenBank/DDBJ whole genome shotgun (WGS) entry which is preliminary data.</text>
</comment>
<proteinExistence type="inferred from homology"/>
<dbReference type="AlphaFoldDB" id="A0AAD3XNL5"/>
<feature type="domain" description="WRKY" evidence="8">
    <location>
        <begin position="132"/>
        <end position="189"/>
    </location>
</feature>
<dbReference type="PROSITE" id="PS50811">
    <property type="entry name" value="WRKY"/>
    <property type="match status" value="1"/>
</dbReference>
<reference evidence="9" key="1">
    <citation type="submission" date="2023-05" db="EMBL/GenBank/DDBJ databases">
        <title>Nepenthes gracilis genome sequencing.</title>
        <authorList>
            <person name="Fukushima K."/>
        </authorList>
    </citation>
    <scope>NUCLEOTIDE SEQUENCE</scope>
    <source>
        <strain evidence="9">SING2019-196</strain>
    </source>
</reference>
<keyword evidence="5" id="KW-0539">Nucleus</keyword>
<evidence type="ECO:0000256" key="7">
    <source>
        <dbReference type="SAM" id="MobiDB-lite"/>
    </source>
</evidence>
<evidence type="ECO:0000256" key="2">
    <source>
        <dbReference type="ARBA" id="ARBA00023015"/>
    </source>
</evidence>
<evidence type="ECO:0000256" key="4">
    <source>
        <dbReference type="ARBA" id="ARBA00023163"/>
    </source>
</evidence>
<dbReference type="EMBL" id="BSYO01000010">
    <property type="protein sequence ID" value="GMH10861.1"/>
    <property type="molecule type" value="Genomic_DNA"/>
</dbReference>
<keyword evidence="10" id="KW-1185">Reference proteome</keyword>
<gene>
    <name evidence="9" type="ORF">Nepgr_012702</name>
</gene>
<organism evidence="9 10">
    <name type="scientific">Nepenthes gracilis</name>
    <name type="common">Slender pitcher plant</name>
    <dbReference type="NCBI Taxonomy" id="150966"/>
    <lineage>
        <taxon>Eukaryota</taxon>
        <taxon>Viridiplantae</taxon>
        <taxon>Streptophyta</taxon>
        <taxon>Embryophyta</taxon>
        <taxon>Tracheophyta</taxon>
        <taxon>Spermatophyta</taxon>
        <taxon>Magnoliopsida</taxon>
        <taxon>eudicotyledons</taxon>
        <taxon>Gunneridae</taxon>
        <taxon>Pentapetalae</taxon>
        <taxon>Caryophyllales</taxon>
        <taxon>Nepenthaceae</taxon>
        <taxon>Nepenthes</taxon>
    </lineage>
</organism>
<dbReference type="Pfam" id="PF03106">
    <property type="entry name" value="WRKY"/>
    <property type="match status" value="1"/>
</dbReference>
<name>A0AAD3XNL5_NEPGR</name>
<evidence type="ECO:0000256" key="5">
    <source>
        <dbReference type="ARBA" id="ARBA00023242"/>
    </source>
</evidence>
<evidence type="ECO:0000313" key="9">
    <source>
        <dbReference type="EMBL" id="GMH10861.1"/>
    </source>
</evidence>
<dbReference type="GO" id="GO:0000976">
    <property type="term" value="F:transcription cis-regulatory region binding"/>
    <property type="evidence" value="ECO:0007669"/>
    <property type="project" value="TreeGrafter"/>
</dbReference>
<dbReference type="GO" id="GO:0010150">
    <property type="term" value="P:leaf senescence"/>
    <property type="evidence" value="ECO:0007669"/>
    <property type="project" value="UniProtKB-ARBA"/>
</dbReference>
<feature type="compositionally biased region" description="Polar residues" evidence="7">
    <location>
        <begin position="77"/>
        <end position="88"/>
    </location>
</feature>
<dbReference type="SUPFAM" id="SSF118290">
    <property type="entry name" value="WRKY DNA-binding domain"/>
    <property type="match status" value="1"/>
</dbReference>
<dbReference type="Gene3D" id="2.20.25.80">
    <property type="entry name" value="WRKY domain"/>
    <property type="match status" value="1"/>
</dbReference>
<comment type="subcellular location">
    <subcellularLocation>
        <location evidence="1">Nucleus</location>
    </subcellularLocation>
</comment>
<sequence length="351" mass="39748">MEMNCSSSSDGRTALINELTRGMELAKQLRAHLGLELPTETREMLLEQILSSYDKALLILNSSGLVEWLQNVVPSSAMSGSPMSFTKSPRSEDFNDHLESSRDFSKKSRKVKAWRSEQVKVNLENELEGPPDDGYSWRKYGQKDILGAKYPRSYYRCTYRSVQDCWATKQVQRSDEDASIFDITYKGMHTCRNAPRSKSASASPEKQEPKLQTIEYHQESNKILNFRNGLSVDVQNLDTTEMTFPITLTAFDCMNSGNNTLMPSTFNNNDFYHSFDPSFISPVTSEPNYFSASSCKIDNFGGFPQQPESDFADIILANTSGTNSPIVELDFPLDPFHFNPDFPFDNHGFSR</sequence>
<feature type="region of interest" description="Disordered" evidence="7">
    <location>
        <begin position="77"/>
        <end position="101"/>
    </location>
</feature>
<dbReference type="GO" id="GO:0003700">
    <property type="term" value="F:DNA-binding transcription factor activity"/>
    <property type="evidence" value="ECO:0007669"/>
    <property type="project" value="InterPro"/>
</dbReference>
<dbReference type="GO" id="GO:0042542">
    <property type="term" value="P:response to hydrogen peroxide"/>
    <property type="evidence" value="ECO:0007669"/>
    <property type="project" value="UniProtKB-ARBA"/>
</dbReference>
<accession>A0AAD3XNL5</accession>
<dbReference type="FunFam" id="2.20.25.80:FF:000009">
    <property type="entry name" value="WRKY transcription factor 53"/>
    <property type="match status" value="1"/>
</dbReference>
<dbReference type="PANTHER" id="PTHR32096:SF36">
    <property type="entry name" value="WRKY TRANSCRIPTION FACTOR 41-RELATED"/>
    <property type="match status" value="1"/>
</dbReference>
<evidence type="ECO:0000256" key="6">
    <source>
        <dbReference type="ARBA" id="ARBA00060850"/>
    </source>
</evidence>
<protein>
    <recommendedName>
        <fullName evidence="8">WRKY domain-containing protein</fullName>
    </recommendedName>
</protein>
<evidence type="ECO:0000256" key="1">
    <source>
        <dbReference type="ARBA" id="ARBA00004123"/>
    </source>
</evidence>
<keyword evidence="4" id="KW-0804">Transcription</keyword>
<evidence type="ECO:0000259" key="8">
    <source>
        <dbReference type="PROSITE" id="PS50811"/>
    </source>
</evidence>
<dbReference type="GO" id="GO:0009751">
    <property type="term" value="P:response to salicylic acid"/>
    <property type="evidence" value="ECO:0007669"/>
    <property type="project" value="UniProtKB-ARBA"/>
</dbReference>
<keyword evidence="2" id="KW-0805">Transcription regulation</keyword>
<dbReference type="GO" id="GO:0005634">
    <property type="term" value="C:nucleus"/>
    <property type="evidence" value="ECO:0007669"/>
    <property type="project" value="UniProtKB-SubCell"/>
</dbReference>
<dbReference type="GO" id="GO:0010193">
    <property type="term" value="P:response to ozone"/>
    <property type="evidence" value="ECO:0007669"/>
    <property type="project" value="UniProtKB-ARBA"/>
</dbReference>